<organism evidence="2 3">
    <name type="scientific">Helicostylum pulchrum</name>
    <dbReference type="NCBI Taxonomy" id="562976"/>
    <lineage>
        <taxon>Eukaryota</taxon>
        <taxon>Fungi</taxon>
        <taxon>Fungi incertae sedis</taxon>
        <taxon>Mucoromycota</taxon>
        <taxon>Mucoromycotina</taxon>
        <taxon>Mucoromycetes</taxon>
        <taxon>Mucorales</taxon>
        <taxon>Mucorineae</taxon>
        <taxon>Mucoraceae</taxon>
        <taxon>Helicostylum</taxon>
    </lineage>
</organism>
<proteinExistence type="predicted"/>
<name>A0ABP9XRS7_9FUNG</name>
<evidence type="ECO:0000313" key="2">
    <source>
        <dbReference type="EMBL" id="GAA5796985.1"/>
    </source>
</evidence>
<evidence type="ECO:0000256" key="1">
    <source>
        <dbReference type="SAM" id="MobiDB-lite"/>
    </source>
</evidence>
<accession>A0ABP9XRS7</accession>
<feature type="region of interest" description="Disordered" evidence="1">
    <location>
        <begin position="66"/>
        <end position="97"/>
    </location>
</feature>
<reference evidence="2 3" key="1">
    <citation type="submission" date="2024-04" db="EMBL/GenBank/DDBJ databases">
        <title>genome sequences of Mucor flavus KT1a and Helicostylum pulchrum KT1b strains isolation_sourced from the surface of a dry-aged beef.</title>
        <authorList>
            <person name="Toyotome T."/>
            <person name="Hosono M."/>
            <person name="Torimaru M."/>
            <person name="Fukuda K."/>
            <person name="Mikami N."/>
        </authorList>
    </citation>
    <scope>NUCLEOTIDE SEQUENCE [LARGE SCALE GENOMIC DNA]</scope>
    <source>
        <strain evidence="2 3">KT1b</strain>
    </source>
</reference>
<dbReference type="EMBL" id="BAABUJ010000007">
    <property type="protein sequence ID" value="GAA5796985.1"/>
    <property type="molecule type" value="Genomic_DNA"/>
</dbReference>
<sequence length="315" mass="36255">MELVMNGPSTSPYNGIKEKNELRTVILPAAIENHTLNVEVDDSGAITNPLSIECIRNKLIQWQQDQQEPPEVVGSQQEFQEEEEPQPQPQSRQQQKQIGVMLNQQLAENIKSNPPKENDKLIIEGFDFSQAFYELQLTLLNLECPIILENHVQQALQVFKYQKVQKGEALSSILLVKPDRMHEDLMNAFDWQFNNLMSYLKSLFEVSGSLPWQLITDVGKEVNNHQITRDKGIIKLLSMEDDLPKEQFRVIKATANLKQSKLFWPRCKVLCKVLSEEIKEQELSTRFVEPLLTGLFDDPDNNVLLRLCVVFIVIE</sequence>
<keyword evidence="3" id="KW-1185">Reference proteome</keyword>
<gene>
    <name evidence="2" type="ORF">HPULCUR_002363</name>
</gene>
<dbReference type="Proteomes" id="UP001476247">
    <property type="component" value="Unassembled WGS sequence"/>
</dbReference>
<evidence type="ECO:0000313" key="3">
    <source>
        <dbReference type="Proteomes" id="UP001476247"/>
    </source>
</evidence>
<protein>
    <submittedName>
        <fullName evidence="2">Uncharacterized protein</fullName>
    </submittedName>
</protein>
<comment type="caution">
    <text evidence="2">The sequence shown here is derived from an EMBL/GenBank/DDBJ whole genome shotgun (WGS) entry which is preliminary data.</text>
</comment>